<keyword evidence="1" id="KW-0815">Transposition</keyword>
<proteinExistence type="predicted"/>
<dbReference type="NCBIfam" id="NF033543">
    <property type="entry name" value="transpos_IS256"/>
    <property type="match status" value="1"/>
</dbReference>
<evidence type="ECO:0000256" key="3">
    <source>
        <dbReference type="ARBA" id="ARBA00023172"/>
    </source>
</evidence>
<reference evidence="4" key="1">
    <citation type="submission" date="2013-08" db="EMBL/GenBank/DDBJ databases">
        <authorList>
            <person name="Mendez C."/>
            <person name="Richter M."/>
            <person name="Ferrer M."/>
            <person name="Sanchez J."/>
        </authorList>
    </citation>
    <scope>NUCLEOTIDE SEQUENCE</scope>
</reference>
<comment type="caution">
    <text evidence="4">The sequence shown here is derived from an EMBL/GenBank/DDBJ whole genome shotgun (WGS) entry which is preliminary data.</text>
</comment>
<dbReference type="GO" id="GO:0003677">
    <property type="term" value="F:DNA binding"/>
    <property type="evidence" value="ECO:0007669"/>
    <property type="project" value="UniProtKB-KW"/>
</dbReference>
<keyword evidence="3" id="KW-0233">DNA recombination</keyword>
<name>T1C1I9_9ZZZZ</name>
<dbReference type="PANTHER" id="PTHR33217">
    <property type="entry name" value="TRANSPOSASE FOR INSERTION SEQUENCE ELEMENT IS1081"/>
    <property type="match status" value="1"/>
</dbReference>
<organism evidence="4">
    <name type="scientific">mine drainage metagenome</name>
    <dbReference type="NCBI Taxonomy" id="410659"/>
    <lineage>
        <taxon>unclassified sequences</taxon>
        <taxon>metagenomes</taxon>
        <taxon>ecological metagenomes</taxon>
    </lineage>
</organism>
<reference evidence="4" key="2">
    <citation type="journal article" date="2014" name="ISME J.">
        <title>Microbial stratification in low pH oxic and suboxic macroscopic growths along an acid mine drainage.</title>
        <authorList>
            <person name="Mendez-Garcia C."/>
            <person name="Mesa V."/>
            <person name="Sprenger R.R."/>
            <person name="Richter M."/>
            <person name="Diez M.S."/>
            <person name="Solano J."/>
            <person name="Bargiela R."/>
            <person name="Golyshina O.V."/>
            <person name="Manteca A."/>
            <person name="Ramos J.L."/>
            <person name="Gallego J.R."/>
            <person name="Llorente I."/>
            <person name="Martins Dos Santos V.A."/>
            <person name="Jensen O.N."/>
            <person name="Pelaez A.I."/>
            <person name="Sanchez J."/>
            <person name="Ferrer M."/>
        </authorList>
    </citation>
    <scope>NUCLEOTIDE SEQUENCE</scope>
</reference>
<accession>T1C1I9</accession>
<dbReference type="PANTHER" id="PTHR33217:SF7">
    <property type="entry name" value="TRANSPOSASE FOR INSERTION SEQUENCE ELEMENT IS1081"/>
    <property type="match status" value="1"/>
</dbReference>
<evidence type="ECO:0000313" key="4">
    <source>
        <dbReference type="EMBL" id="EQD74738.1"/>
    </source>
</evidence>
<sequence>MTVPTTIDPSAWLVKYLEQADGDTDLAREMLKSFAEVIMSAQASLQCNAEYRQRTEDRETSRNGYRTRPWDTRVGTIDLAVPKLRKGVYYPEFLLNPRRRAEQALMTVICQAYIEGVSTRRVDDLVKAMGIEGISKSEVSRIATELDEKVSQFRERPLDNGPYRYLWIDALTQRVREGGRVVNLSVVVATALNNEGKREIVGVDIVTCEDTQSWTDFLRSLVARGLNGVELVISDAHGGIKAAIGTVFSGTTWQRCRTHFMANLASRVPKSSWDKVSTLVRSIFEQEDRDSTWSKLGDVVDRLTEQGHGELANYLLDAADDILAFTTFPTEHWSKIRTNNPQERLNREIRRRTDVVGIFPNRQSVIRLVGAILAEQTDEWSIAQRYMNVASLKAIPSAKVQEAEPRPELEVVAS</sequence>
<evidence type="ECO:0000256" key="1">
    <source>
        <dbReference type="ARBA" id="ARBA00022578"/>
    </source>
</evidence>
<protein>
    <submittedName>
        <fullName evidence="4">Transposase, Mutator family protein</fullName>
    </submittedName>
</protein>
<dbReference type="InterPro" id="IPR001207">
    <property type="entry name" value="Transposase_mutator"/>
</dbReference>
<dbReference type="GO" id="GO:0004803">
    <property type="term" value="F:transposase activity"/>
    <property type="evidence" value="ECO:0007669"/>
    <property type="project" value="InterPro"/>
</dbReference>
<dbReference type="EMBL" id="AUZY01001488">
    <property type="protein sequence ID" value="EQD74738.1"/>
    <property type="molecule type" value="Genomic_DNA"/>
</dbReference>
<dbReference type="GO" id="GO:0006313">
    <property type="term" value="P:DNA transposition"/>
    <property type="evidence" value="ECO:0007669"/>
    <property type="project" value="InterPro"/>
</dbReference>
<keyword evidence="2" id="KW-0238">DNA-binding</keyword>
<evidence type="ECO:0000256" key="2">
    <source>
        <dbReference type="ARBA" id="ARBA00023125"/>
    </source>
</evidence>
<dbReference type="Pfam" id="PF00872">
    <property type="entry name" value="Transposase_mut"/>
    <property type="match status" value="1"/>
</dbReference>
<dbReference type="AlphaFoldDB" id="T1C1I9"/>
<gene>
    <name evidence="4" type="ORF">B1B_02498</name>
</gene>